<proteinExistence type="predicted"/>
<reference evidence="1 2" key="1">
    <citation type="submission" date="2015-09" db="EMBL/GenBank/DDBJ databases">
        <title>Genome announcement of multiple Pseudomonas syringae strains.</title>
        <authorList>
            <person name="Thakur S."/>
            <person name="Wang P.W."/>
            <person name="Gong Y."/>
            <person name="Weir B.S."/>
            <person name="Guttman D.S."/>
        </authorList>
    </citation>
    <scope>NUCLEOTIDE SEQUENCE [LARGE SCALE GENOMIC DNA]</scope>
    <source>
        <strain evidence="1 2">ICMP9151</strain>
    </source>
</reference>
<comment type="caution">
    <text evidence="1">The sequence shown here is derived from an EMBL/GenBank/DDBJ whole genome shotgun (WGS) entry which is preliminary data.</text>
</comment>
<sequence>MRSNNNRTLIKGERKGYDIAKFIDKIELEVAIQFAVLVCLATTAVV</sequence>
<evidence type="ECO:0000313" key="2">
    <source>
        <dbReference type="Proteomes" id="UP000050523"/>
    </source>
</evidence>
<dbReference type="Proteomes" id="UP000050523">
    <property type="component" value="Unassembled WGS sequence"/>
</dbReference>
<protein>
    <submittedName>
        <fullName evidence="1">GGDEF domain-containing protein</fullName>
    </submittedName>
</protein>
<accession>A0AA40P509</accession>
<dbReference type="EMBL" id="LJRO01000173">
    <property type="protein sequence ID" value="KPZ01542.1"/>
    <property type="molecule type" value="Genomic_DNA"/>
</dbReference>
<dbReference type="AlphaFoldDB" id="A0AA40P509"/>
<name>A0AA40P509_9PSED</name>
<gene>
    <name evidence="1" type="ORF">ALO43_200408</name>
</gene>
<evidence type="ECO:0000313" key="1">
    <source>
        <dbReference type="EMBL" id="KPZ01542.1"/>
    </source>
</evidence>
<organism evidence="1 2">
    <name type="scientific">Pseudomonas tremae</name>
    <dbReference type="NCBI Taxonomy" id="200454"/>
    <lineage>
        <taxon>Bacteria</taxon>
        <taxon>Pseudomonadati</taxon>
        <taxon>Pseudomonadota</taxon>
        <taxon>Gammaproteobacteria</taxon>
        <taxon>Pseudomonadales</taxon>
        <taxon>Pseudomonadaceae</taxon>
        <taxon>Pseudomonas</taxon>
    </lineage>
</organism>